<evidence type="ECO:0008006" key="3">
    <source>
        <dbReference type="Google" id="ProtNLM"/>
    </source>
</evidence>
<proteinExistence type="predicted"/>
<organism evidence="2">
    <name type="scientific">Ixodes scapularis</name>
    <name type="common">Black-legged tick</name>
    <name type="synonym">Deer tick</name>
    <dbReference type="NCBI Taxonomy" id="6945"/>
    <lineage>
        <taxon>Eukaryota</taxon>
        <taxon>Metazoa</taxon>
        <taxon>Ecdysozoa</taxon>
        <taxon>Arthropoda</taxon>
        <taxon>Chelicerata</taxon>
        <taxon>Arachnida</taxon>
        <taxon>Acari</taxon>
        <taxon>Parasitiformes</taxon>
        <taxon>Ixodida</taxon>
        <taxon>Ixodoidea</taxon>
        <taxon>Ixodidae</taxon>
        <taxon>Ixodinae</taxon>
        <taxon>Ixodes</taxon>
    </lineage>
</organism>
<protein>
    <recommendedName>
        <fullName evidence="3">Secreted protein</fullName>
    </recommendedName>
</protein>
<evidence type="ECO:0000313" key="2">
    <source>
        <dbReference type="EMBL" id="MOY34967.1"/>
    </source>
</evidence>
<reference evidence="2" key="1">
    <citation type="submission" date="2019-04" db="EMBL/GenBank/DDBJ databases">
        <title>An insight into the mialome of Ixodes scapularis.</title>
        <authorList>
            <person name="Ribeiro J.M."/>
            <person name="Mather T.N."/>
            <person name="Karim S."/>
        </authorList>
    </citation>
    <scope>NUCLEOTIDE SEQUENCE</scope>
</reference>
<dbReference type="AlphaFoldDB" id="A0A4D5RF14"/>
<name>A0A4D5RF14_IXOSC</name>
<dbReference type="EMBL" id="GHJT01000996">
    <property type="protein sequence ID" value="MOY34967.1"/>
    <property type="molecule type" value="Transcribed_RNA"/>
</dbReference>
<evidence type="ECO:0000256" key="1">
    <source>
        <dbReference type="SAM" id="SignalP"/>
    </source>
</evidence>
<feature type="signal peptide" evidence="1">
    <location>
        <begin position="1"/>
        <end position="23"/>
    </location>
</feature>
<accession>A0A4D5RF14</accession>
<keyword evidence="1" id="KW-0732">Signal</keyword>
<sequence>MRKNKYVILVLSLLYISRRMFLSGECVFGVGPPACGIRTICWPGFECDTSALSATHAMSRMDLGSTKWTSIGDYILRVLCHWWITYH</sequence>
<feature type="chain" id="PRO_5020024034" description="Secreted protein" evidence="1">
    <location>
        <begin position="24"/>
        <end position="87"/>
    </location>
</feature>